<dbReference type="HOGENOM" id="CLU_3262459_0_0_10"/>
<sequence length="42" mass="5001">WLNDVFDIHRNEKVIKLIKEKADGYDLQLKSKADSLMQKKLK</sequence>
<reference evidence="1 2" key="1">
    <citation type="submission" date="2012-05" db="EMBL/GenBank/DDBJ databases">
        <authorList>
            <person name="Weinstock G."/>
            <person name="Sodergren E."/>
            <person name="Lobos E.A."/>
            <person name="Fulton L."/>
            <person name="Fulton R."/>
            <person name="Courtney L."/>
            <person name="Fronick C."/>
            <person name="O'Laughlin M."/>
            <person name="Godfrey J."/>
            <person name="Wilson R.M."/>
            <person name="Miner T."/>
            <person name="Farmer C."/>
            <person name="Delehaunty K."/>
            <person name="Cordes M."/>
            <person name="Minx P."/>
            <person name="Tomlinson C."/>
            <person name="Chen J."/>
            <person name="Wollam A."/>
            <person name="Pepin K.H."/>
            <person name="Bhonagiri V."/>
            <person name="Zhang X."/>
            <person name="Suruliraj S."/>
            <person name="Warren W."/>
            <person name="Mitreva M."/>
            <person name="Mardis E.R."/>
            <person name="Wilson R.K."/>
        </authorList>
    </citation>
    <scope>NUCLEOTIDE SEQUENCE [LARGE SCALE GENOMIC DNA]</scope>
    <source>
        <strain evidence="1 2">F0055</strain>
    </source>
</reference>
<protein>
    <submittedName>
        <fullName evidence="1">Uncharacterized protein</fullName>
    </submittedName>
</protein>
<dbReference type="Proteomes" id="UP000010433">
    <property type="component" value="Unassembled WGS sequence"/>
</dbReference>
<gene>
    <name evidence="1" type="ORF">HMPREF9151_01550</name>
</gene>
<feature type="non-terminal residue" evidence="1">
    <location>
        <position position="1"/>
    </location>
</feature>
<name>L1N982_9BACT</name>
<evidence type="ECO:0000313" key="1">
    <source>
        <dbReference type="EMBL" id="EKX99761.1"/>
    </source>
</evidence>
<dbReference type="PATRIC" id="fig|1127699.3.peg.1429"/>
<keyword evidence="2" id="KW-1185">Reference proteome</keyword>
<proteinExistence type="predicted"/>
<comment type="caution">
    <text evidence="1">The sequence shown here is derived from an EMBL/GenBank/DDBJ whole genome shotgun (WGS) entry which is preliminary data.</text>
</comment>
<dbReference type="AlphaFoldDB" id="L1N982"/>
<organism evidence="1 2">
    <name type="scientific">Hoylesella saccharolytica F0055</name>
    <dbReference type="NCBI Taxonomy" id="1127699"/>
    <lineage>
        <taxon>Bacteria</taxon>
        <taxon>Pseudomonadati</taxon>
        <taxon>Bacteroidota</taxon>
        <taxon>Bacteroidia</taxon>
        <taxon>Bacteroidales</taxon>
        <taxon>Prevotellaceae</taxon>
        <taxon>Hoylesella</taxon>
    </lineage>
</organism>
<accession>L1N982</accession>
<dbReference type="EMBL" id="AMEP01000096">
    <property type="protein sequence ID" value="EKX99761.1"/>
    <property type="molecule type" value="Genomic_DNA"/>
</dbReference>
<evidence type="ECO:0000313" key="2">
    <source>
        <dbReference type="Proteomes" id="UP000010433"/>
    </source>
</evidence>